<keyword evidence="2" id="KW-0812">Transmembrane</keyword>
<comment type="caution">
    <text evidence="3">The sequence shown here is derived from an EMBL/GenBank/DDBJ whole genome shotgun (WGS) entry which is preliminary data.</text>
</comment>
<accession>A0ABV0ZLP9</accession>
<feature type="transmembrane region" description="Helical" evidence="2">
    <location>
        <begin position="77"/>
        <end position="101"/>
    </location>
</feature>
<dbReference type="Proteomes" id="UP001469553">
    <property type="component" value="Unassembled WGS sequence"/>
</dbReference>
<proteinExistence type="predicted"/>
<dbReference type="EMBL" id="JAHRIP010066516">
    <property type="protein sequence ID" value="MEQ2306742.1"/>
    <property type="molecule type" value="Genomic_DNA"/>
</dbReference>
<protein>
    <recommendedName>
        <fullName evidence="5">Transmembrane protein</fullName>
    </recommendedName>
</protein>
<keyword evidence="2" id="KW-1133">Transmembrane helix</keyword>
<gene>
    <name evidence="3" type="ORF">AMECASPLE_011366</name>
</gene>
<name>A0ABV0ZLP9_9TELE</name>
<feature type="region of interest" description="Disordered" evidence="1">
    <location>
        <begin position="1"/>
        <end position="22"/>
    </location>
</feature>
<reference evidence="3 4" key="1">
    <citation type="submission" date="2021-06" db="EMBL/GenBank/DDBJ databases">
        <authorList>
            <person name="Palmer J.M."/>
        </authorList>
    </citation>
    <scope>NUCLEOTIDE SEQUENCE [LARGE SCALE GENOMIC DNA]</scope>
    <source>
        <strain evidence="3 4">AS_MEX2019</strain>
        <tissue evidence="3">Muscle</tissue>
    </source>
</reference>
<evidence type="ECO:0000313" key="3">
    <source>
        <dbReference type="EMBL" id="MEQ2306742.1"/>
    </source>
</evidence>
<evidence type="ECO:0008006" key="5">
    <source>
        <dbReference type="Google" id="ProtNLM"/>
    </source>
</evidence>
<evidence type="ECO:0000256" key="2">
    <source>
        <dbReference type="SAM" id="Phobius"/>
    </source>
</evidence>
<organism evidence="3 4">
    <name type="scientific">Ameca splendens</name>
    <dbReference type="NCBI Taxonomy" id="208324"/>
    <lineage>
        <taxon>Eukaryota</taxon>
        <taxon>Metazoa</taxon>
        <taxon>Chordata</taxon>
        <taxon>Craniata</taxon>
        <taxon>Vertebrata</taxon>
        <taxon>Euteleostomi</taxon>
        <taxon>Actinopterygii</taxon>
        <taxon>Neopterygii</taxon>
        <taxon>Teleostei</taxon>
        <taxon>Neoteleostei</taxon>
        <taxon>Acanthomorphata</taxon>
        <taxon>Ovalentaria</taxon>
        <taxon>Atherinomorphae</taxon>
        <taxon>Cyprinodontiformes</taxon>
        <taxon>Goodeidae</taxon>
        <taxon>Ameca</taxon>
    </lineage>
</organism>
<keyword evidence="2" id="KW-0472">Membrane</keyword>
<sequence length="104" mass="11972">MTRERLLFQSHEDGGWSGRDGGDRKKVAEEMLLVLNSVSHPSWRRLYFVISASILHAFSLMHHVIPSLFPSVRPPSFFMFCIFFIFISPLVVLCVPVHLSLSLW</sequence>
<keyword evidence="4" id="KW-1185">Reference proteome</keyword>
<evidence type="ECO:0000313" key="4">
    <source>
        <dbReference type="Proteomes" id="UP001469553"/>
    </source>
</evidence>
<evidence type="ECO:0000256" key="1">
    <source>
        <dbReference type="SAM" id="MobiDB-lite"/>
    </source>
</evidence>
<feature type="transmembrane region" description="Helical" evidence="2">
    <location>
        <begin position="46"/>
        <end position="65"/>
    </location>
</feature>